<evidence type="ECO:0008006" key="4">
    <source>
        <dbReference type="Google" id="ProtNLM"/>
    </source>
</evidence>
<dbReference type="Proteomes" id="UP001596425">
    <property type="component" value="Unassembled WGS sequence"/>
</dbReference>
<organism evidence="2 3">
    <name type="scientific">Microbulbifer taiwanensis</name>
    <dbReference type="NCBI Taxonomy" id="986746"/>
    <lineage>
        <taxon>Bacteria</taxon>
        <taxon>Pseudomonadati</taxon>
        <taxon>Pseudomonadota</taxon>
        <taxon>Gammaproteobacteria</taxon>
        <taxon>Cellvibrionales</taxon>
        <taxon>Microbulbiferaceae</taxon>
        <taxon>Microbulbifer</taxon>
    </lineage>
</organism>
<feature type="chain" id="PRO_5046203603" description="Spore coat protein U domain-containing protein" evidence="1">
    <location>
        <begin position="21"/>
        <end position="337"/>
    </location>
</feature>
<reference evidence="3" key="1">
    <citation type="journal article" date="2019" name="Int. J. Syst. Evol. Microbiol.">
        <title>The Global Catalogue of Microorganisms (GCM) 10K type strain sequencing project: providing services to taxonomists for standard genome sequencing and annotation.</title>
        <authorList>
            <consortium name="The Broad Institute Genomics Platform"/>
            <consortium name="The Broad Institute Genome Sequencing Center for Infectious Disease"/>
            <person name="Wu L."/>
            <person name="Ma J."/>
        </authorList>
    </citation>
    <scope>NUCLEOTIDE SEQUENCE [LARGE SCALE GENOMIC DNA]</scope>
    <source>
        <strain evidence="3">CGMCC 1.13718</strain>
    </source>
</reference>
<keyword evidence="1" id="KW-0732">Signal</keyword>
<evidence type="ECO:0000313" key="3">
    <source>
        <dbReference type="Proteomes" id="UP001596425"/>
    </source>
</evidence>
<name>A0ABW1YQ71_9GAMM</name>
<accession>A0ABW1YQ71</accession>
<dbReference type="EMBL" id="JBHSVR010000001">
    <property type="protein sequence ID" value="MFC6634820.1"/>
    <property type="molecule type" value="Genomic_DNA"/>
</dbReference>
<evidence type="ECO:0000256" key="1">
    <source>
        <dbReference type="SAM" id="SignalP"/>
    </source>
</evidence>
<proteinExistence type="predicted"/>
<gene>
    <name evidence="2" type="ORF">ACFQBM_16145</name>
</gene>
<protein>
    <recommendedName>
        <fullName evidence="4">Spore coat protein U domain-containing protein</fullName>
    </recommendedName>
</protein>
<comment type="caution">
    <text evidence="2">The sequence shown here is derived from an EMBL/GenBank/DDBJ whole genome shotgun (WGS) entry which is preliminary data.</text>
</comment>
<dbReference type="RefSeq" id="WP_193191418.1">
    <property type="nucleotide sequence ID" value="NZ_JACZFR010000018.1"/>
</dbReference>
<evidence type="ECO:0000313" key="2">
    <source>
        <dbReference type="EMBL" id="MFC6634820.1"/>
    </source>
</evidence>
<keyword evidence="3" id="KW-1185">Reference proteome</keyword>
<sequence length="337" mass="36003">MQRTNFLVFFILLASLFATAASAQNYSNNSDPCSNGSNADIYDRFIGVCELQDTSQVIPFDSSTSPVGSIEFGIRSCGRGSGWFDWSCATATPYRVQVIDSASSGTSFTLTNSVGTTVPVGFSFRRSGGSPIQLQPNQWSGGGYAFAGSVNQTSTYLELTVPSAPSLAPGVYSNTFEFTLEQQEHCGILFCSDATLSPIEFAVDLIIPDRIRISGLEDMEIAANLTGLSQGQQYFCVYSQGAQPFGITAHSGTGSGTFLLAGIDTVEYETWIADSLGGSPEQLSEGIPSILSWAGHLQDDCPGGENMLLDIRIQQSALMNIMDTSYTDTLTLTVTLD</sequence>
<feature type="signal peptide" evidence="1">
    <location>
        <begin position="1"/>
        <end position="20"/>
    </location>
</feature>